<dbReference type="NCBIfam" id="TIGR02532">
    <property type="entry name" value="IV_pilin_GFxxxE"/>
    <property type="match status" value="1"/>
</dbReference>
<evidence type="ECO:0000313" key="3">
    <source>
        <dbReference type="Proteomes" id="UP001500359"/>
    </source>
</evidence>
<name>A0ABP3WTK8_9ALTE</name>
<dbReference type="InterPro" id="IPR012902">
    <property type="entry name" value="N_methyl_site"/>
</dbReference>
<proteinExistence type="predicted"/>
<evidence type="ECO:0000313" key="2">
    <source>
        <dbReference type="EMBL" id="GAA0856550.1"/>
    </source>
</evidence>
<sequence>MRQGNAKGFTLIELVTVLVVLGVVSVGIAGFIRTGTDIYVDVVERDQILSEGRFVVERLKREVTNALPNSLRVGGDASIQCIEFVPVLFSSFYFDIPVAPEDPSDTVKVVATSASTSTYSYQSGHSIVVYPTSINDVYGSASKRFLLDSAPTLDPDDNKKLIITLTSDVQFSTDSPSSRAYIVGGPVSYCVTNKQIYRHADYGFNTSQSTSLSNGVLMAENIQNNLNGSAQDKPFRISQATLTRNAFILMLLRFELNDELVVFNNEVHIPNAP</sequence>
<dbReference type="Pfam" id="PF07963">
    <property type="entry name" value="N_methyl"/>
    <property type="match status" value="1"/>
</dbReference>
<keyword evidence="1" id="KW-0472">Membrane</keyword>
<dbReference type="Proteomes" id="UP001500359">
    <property type="component" value="Unassembled WGS sequence"/>
</dbReference>
<reference evidence="3" key="1">
    <citation type="journal article" date="2019" name="Int. J. Syst. Evol. Microbiol.">
        <title>The Global Catalogue of Microorganisms (GCM) 10K type strain sequencing project: providing services to taxonomists for standard genome sequencing and annotation.</title>
        <authorList>
            <consortium name="The Broad Institute Genomics Platform"/>
            <consortium name="The Broad Institute Genome Sequencing Center for Infectious Disease"/>
            <person name="Wu L."/>
            <person name="Ma J."/>
        </authorList>
    </citation>
    <scope>NUCLEOTIDE SEQUENCE [LARGE SCALE GENOMIC DNA]</scope>
    <source>
        <strain evidence="3">JCM 15896</strain>
    </source>
</reference>
<dbReference type="RefSeq" id="WP_343859153.1">
    <property type="nucleotide sequence ID" value="NZ_BAAAFD010000004.1"/>
</dbReference>
<keyword evidence="1" id="KW-1133">Transmembrane helix</keyword>
<protein>
    <submittedName>
        <fullName evidence="2">Type II secretion system protein</fullName>
    </submittedName>
</protein>
<dbReference type="EMBL" id="BAAAFD010000004">
    <property type="protein sequence ID" value="GAA0856550.1"/>
    <property type="molecule type" value="Genomic_DNA"/>
</dbReference>
<keyword evidence="3" id="KW-1185">Reference proteome</keyword>
<accession>A0ABP3WTK8</accession>
<dbReference type="PROSITE" id="PS00409">
    <property type="entry name" value="PROKAR_NTER_METHYL"/>
    <property type="match status" value="1"/>
</dbReference>
<feature type="transmembrane region" description="Helical" evidence="1">
    <location>
        <begin position="12"/>
        <end position="32"/>
    </location>
</feature>
<keyword evidence="1" id="KW-0812">Transmembrane</keyword>
<organism evidence="2 3">
    <name type="scientific">Aliiglaciecola litoralis</name>
    <dbReference type="NCBI Taxonomy" id="582857"/>
    <lineage>
        <taxon>Bacteria</taxon>
        <taxon>Pseudomonadati</taxon>
        <taxon>Pseudomonadota</taxon>
        <taxon>Gammaproteobacteria</taxon>
        <taxon>Alteromonadales</taxon>
        <taxon>Alteromonadaceae</taxon>
        <taxon>Aliiglaciecola</taxon>
    </lineage>
</organism>
<gene>
    <name evidence="2" type="ORF">GCM10009114_18930</name>
</gene>
<evidence type="ECO:0000256" key="1">
    <source>
        <dbReference type="SAM" id="Phobius"/>
    </source>
</evidence>
<comment type="caution">
    <text evidence="2">The sequence shown here is derived from an EMBL/GenBank/DDBJ whole genome shotgun (WGS) entry which is preliminary data.</text>
</comment>